<dbReference type="InterPro" id="IPR005491">
    <property type="entry name" value="ENT_dom"/>
</dbReference>
<keyword evidence="2" id="KW-0539">Nucleus</keyword>
<dbReference type="SMART" id="SM01191">
    <property type="entry name" value="ENT"/>
    <property type="match status" value="1"/>
</dbReference>
<evidence type="ECO:0000256" key="1">
    <source>
        <dbReference type="ARBA" id="ARBA00004123"/>
    </source>
</evidence>
<reference evidence="4" key="1">
    <citation type="submission" date="2022-08" db="EMBL/GenBank/DDBJ databases">
        <authorList>
            <person name="Gutierrez-Valencia J."/>
        </authorList>
    </citation>
    <scope>NUCLEOTIDE SEQUENCE</scope>
</reference>
<dbReference type="PANTHER" id="PTHR31917:SF5">
    <property type="entry name" value="OS02G0204500 PROTEIN"/>
    <property type="match status" value="1"/>
</dbReference>
<dbReference type="SUPFAM" id="SSF158639">
    <property type="entry name" value="ENT-like"/>
    <property type="match status" value="1"/>
</dbReference>
<dbReference type="InterPro" id="IPR036142">
    <property type="entry name" value="ENT_dom-like_sf"/>
</dbReference>
<gene>
    <name evidence="4" type="ORF">LITE_LOCUS42706</name>
</gene>
<evidence type="ECO:0000313" key="4">
    <source>
        <dbReference type="EMBL" id="CAI0543041.1"/>
    </source>
</evidence>
<dbReference type="Pfam" id="PF03735">
    <property type="entry name" value="ENT"/>
    <property type="match status" value="1"/>
</dbReference>
<feature type="domain" description="ENT" evidence="3">
    <location>
        <begin position="360"/>
        <end position="448"/>
    </location>
</feature>
<comment type="subcellular location">
    <subcellularLocation>
        <location evidence="1">Nucleus</location>
    </subcellularLocation>
</comment>
<dbReference type="PANTHER" id="PTHR31917">
    <property type="entry name" value="AGENET DOMAIN-CONTAINING PROTEIN-RELATED"/>
    <property type="match status" value="1"/>
</dbReference>
<evidence type="ECO:0000256" key="2">
    <source>
        <dbReference type="ARBA" id="ARBA00023242"/>
    </source>
</evidence>
<evidence type="ECO:0000313" key="5">
    <source>
        <dbReference type="Proteomes" id="UP001154282"/>
    </source>
</evidence>
<keyword evidence="5" id="KW-1185">Reference proteome</keyword>
<evidence type="ECO:0000259" key="3">
    <source>
        <dbReference type="PROSITE" id="PS51138"/>
    </source>
</evidence>
<dbReference type="PROSITE" id="PS51138">
    <property type="entry name" value="ENT"/>
    <property type="match status" value="1"/>
</dbReference>
<dbReference type="Proteomes" id="UP001154282">
    <property type="component" value="Unassembled WGS sequence"/>
</dbReference>
<dbReference type="Pfam" id="PF05641">
    <property type="entry name" value="Agenet"/>
    <property type="match status" value="1"/>
</dbReference>
<dbReference type="SMART" id="SM00743">
    <property type="entry name" value="Agenet"/>
    <property type="match status" value="2"/>
</dbReference>
<sequence length="534" mass="59667">KKERAEAAGRRRTQKTFLREGFAILAGAIMMRFKSGSKVEVLEKRDSPSGWWRCAEIVCGNGHNYSVRYDGDAELKRISRNAIRPCPPAFEVSDAWVPGDVVEVFDDCTWKIATITKAFGDNYLVRVLGSSAEFKVSNFCIRTRQSWQGDKWVVIGKGNGSCKDRKPQGKLSLKKKANEKNASNVQLVHSRKIVVRENAVMPGANKGNLQKHNMTVCKNVKRGAYGDSQAEAYYLTPRKYRAVERGGRPNRLVAANKSSLCEEVLAIGFPSQAGFSEVDAERRQLGGAVGCSYATDLESSDADSVACSVGSCSIDDNYSNRFRLRAGHIEDADCNSSDAESFCPREDQEANIPLPTQEQLTGEIHRLELYAYRCTIEALHASGPLSWEQEALVTNLRLSLHISNDEHLMEWRNFAYRILLIRYDVFSRAKVGGLYTSIQKCSRMILGFAAFSWQIYGSQILGSTETAALAIWLLLDDLTSMLAFTVFRYFCTIQMTDQNVCGSRPCPALVRRTEEGWNHTNKAHAKASSDIRVR</sequence>
<organism evidence="4 5">
    <name type="scientific">Linum tenue</name>
    <dbReference type="NCBI Taxonomy" id="586396"/>
    <lineage>
        <taxon>Eukaryota</taxon>
        <taxon>Viridiplantae</taxon>
        <taxon>Streptophyta</taxon>
        <taxon>Embryophyta</taxon>
        <taxon>Tracheophyta</taxon>
        <taxon>Spermatophyta</taxon>
        <taxon>Magnoliopsida</taxon>
        <taxon>eudicotyledons</taxon>
        <taxon>Gunneridae</taxon>
        <taxon>Pentapetalae</taxon>
        <taxon>rosids</taxon>
        <taxon>fabids</taxon>
        <taxon>Malpighiales</taxon>
        <taxon>Linaceae</taxon>
        <taxon>Linum</taxon>
    </lineage>
</organism>
<dbReference type="GO" id="GO:0005634">
    <property type="term" value="C:nucleus"/>
    <property type="evidence" value="ECO:0007669"/>
    <property type="project" value="UniProtKB-SubCell"/>
</dbReference>
<dbReference type="InterPro" id="IPR008395">
    <property type="entry name" value="Agenet-like_dom"/>
</dbReference>
<dbReference type="EMBL" id="CAMGYJ010000009">
    <property type="protein sequence ID" value="CAI0543041.1"/>
    <property type="molecule type" value="Genomic_DNA"/>
</dbReference>
<dbReference type="AlphaFoldDB" id="A0AAV0QDM5"/>
<comment type="caution">
    <text evidence="4">The sequence shown here is derived from an EMBL/GenBank/DDBJ whole genome shotgun (WGS) entry which is preliminary data.</text>
</comment>
<dbReference type="Gene3D" id="1.10.1240.40">
    <property type="entry name" value="ENT domain"/>
    <property type="match status" value="1"/>
</dbReference>
<name>A0AAV0QDM5_9ROSI</name>
<accession>A0AAV0QDM5</accession>
<proteinExistence type="predicted"/>
<feature type="non-terminal residue" evidence="4">
    <location>
        <position position="1"/>
    </location>
</feature>
<protein>
    <recommendedName>
        <fullName evidence="3">ENT domain-containing protein</fullName>
    </recommendedName>
</protein>
<dbReference type="InterPro" id="IPR014002">
    <property type="entry name" value="Agenet_dom_plant"/>
</dbReference>